<gene>
    <name evidence="1" type="ORF">ACFOX3_03435</name>
</gene>
<dbReference type="PIRSF" id="PIRSF035170">
    <property type="entry name" value="HD_phosphohydro"/>
    <property type="match status" value="1"/>
</dbReference>
<dbReference type="SUPFAM" id="SSF109604">
    <property type="entry name" value="HD-domain/PDEase-like"/>
    <property type="match status" value="1"/>
</dbReference>
<proteinExistence type="predicted"/>
<reference evidence="2" key="1">
    <citation type="journal article" date="2019" name="Int. J. Syst. Evol. Microbiol.">
        <title>The Global Catalogue of Microorganisms (GCM) 10K type strain sequencing project: providing services to taxonomists for standard genome sequencing and annotation.</title>
        <authorList>
            <consortium name="The Broad Institute Genomics Platform"/>
            <consortium name="The Broad Institute Genome Sequencing Center for Infectious Disease"/>
            <person name="Wu L."/>
            <person name="Ma J."/>
        </authorList>
    </citation>
    <scope>NUCLEOTIDE SEQUENCE [LARGE SCALE GENOMIC DNA]</scope>
    <source>
        <strain evidence="2">CECT 8570</strain>
    </source>
</reference>
<dbReference type="PANTHER" id="PTHR21174:SF0">
    <property type="entry name" value="HD PHOSPHOHYDROLASE FAMILY PROTEIN-RELATED"/>
    <property type="match status" value="1"/>
</dbReference>
<keyword evidence="2" id="KW-1185">Reference proteome</keyword>
<dbReference type="PANTHER" id="PTHR21174">
    <property type="match status" value="1"/>
</dbReference>
<dbReference type="InterPro" id="IPR009218">
    <property type="entry name" value="HD_phosphohydro"/>
</dbReference>
<protein>
    <recommendedName>
        <fullName evidence="3">N-methyl-D-aspartate receptor NMDAR2C subunit</fullName>
    </recommendedName>
</protein>
<comment type="caution">
    <text evidence="1">The sequence shown here is derived from an EMBL/GenBank/DDBJ whole genome shotgun (WGS) entry which is preliminary data.</text>
</comment>
<sequence>MAIERWRDLMARLGFGPNDAVFQRLHDAYSESHRHYHTGQHIDALLTHYDAVRAQAHQPEEVEVAIWFHDCIYKPFSSSNELDSANLAVEFLQKNGADDRRCSNVHTLIMATLHTAPVAEFDQILLVDIDLSILGAPEQIYAQFEQDVRREYRWVPRPIYRRKRKQLLVGFLNRASIFQTDYFRDKFERNARDNLARAIVKL</sequence>
<evidence type="ECO:0000313" key="1">
    <source>
        <dbReference type="EMBL" id="MFC4361338.1"/>
    </source>
</evidence>
<name>A0ABV8V2E6_9GAMM</name>
<dbReference type="Gene3D" id="1.10.472.50">
    <property type="entry name" value="HD-domain/PDEase-like"/>
    <property type="match status" value="1"/>
</dbReference>
<evidence type="ECO:0000313" key="2">
    <source>
        <dbReference type="Proteomes" id="UP001595840"/>
    </source>
</evidence>
<evidence type="ECO:0008006" key="3">
    <source>
        <dbReference type="Google" id="ProtNLM"/>
    </source>
</evidence>
<organism evidence="1 2">
    <name type="scientific">Simiduia curdlanivorans</name>
    <dbReference type="NCBI Taxonomy" id="1492769"/>
    <lineage>
        <taxon>Bacteria</taxon>
        <taxon>Pseudomonadati</taxon>
        <taxon>Pseudomonadota</taxon>
        <taxon>Gammaproteobacteria</taxon>
        <taxon>Cellvibrionales</taxon>
        <taxon>Cellvibrionaceae</taxon>
        <taxon>Simiduia</taxon>
    </lineage>
</organism>
<accession>A0ABV8V2E6</accession>
<dbReference type="RefSeq" id="WP_290259876.1">
    <property type="nucleotide sequence ID" value="NZ_JAUFQG010000004.1"/>
</dbReference>
<dbReference type="EMBL" id="JBHSCX010000003">
    <property type="protein sequence ID" value="MFC4361338.1"/>
    <property type="molecule type" value="Genomic_DNA"/>
</dbReference>
<dbReference type="Proteomes" id="UP001595840">
    <property type="component" value="Unassembled WGS sequence"/>
</dbReference>